<feature type="binding site" evidence="4">
    <location>
        <begin position="561"/>
        <end position="562"/>
    </location>
    <ligand>
        <name>FAD</name>
        <dbReference type="ChEBI" id="CHEBI:57692"/>
    </ligand>
</feature>
<organism evidence="6 7">
    <name type="scientific">Mycena albidolilacea</name>
    <dbReference type="NCBI Taxonomy" id="1033008"/>
    <lineage>
        <taxon>Eukaryota</taxon>
        <taxon>Fungi</taxon>
        <taxon>Dikarya</taxon>
        <taxon>Basidiomycota</taxon>
        <taxon>Agaricomycotina</taxon>
        <taxon>Agaricomycetes</taxon>
        <taxon>Agaricomycetidae</taxon>
        <taxon>Agaricales</taxon>
        <taxon>Marasmiineae</taxon>
        <taxon>Mycenaceae</taxon>
        <taxon>Mycena</taxon>
    </lineage>
</organism>
<gene>
    <name evidence="6" type="ORF">DFH08DRAFT_691386</name>
</gene>
<keyword evidence="7" id="KW-1185">Reference proteome</keyword>
<comment type="similarity">
    <text evidence="2">Belongs to the GMC oxidoreductase family.</text>
</comment>
<feature type="domain" description="Glucose-methanol-choline oxidoreductase N-terminal" evidence="5">
    <location>
        <begin position="282"/>
        <end position="296"/>
    </location>
</feature>
<evidence type="ECO:0000256" key="4">
    <source>
        <dbReference type="PIRSR" id="PIRSR000137-2"/>
    </source>
</evidence>
<dbReference type="Pfam" id="PF05199">
    <property type="entry name" value="GMC_oxred_C"/>
    <property type="match status" value="1"/>
</dbReference>
<feature type="binding site" evidence="4">
    <location>
        <position position="102"/>
    </location>
    <ligand>
        <name>FAD</name>
        <dbReference type="ChEBI" id="CHEBI:57692"/>
    </ligand>
</feature>
<evidence type="ECO:0000256" key="1">
    <source>
        <dbReference type="ARBA" id="ARBA00001974"/>
    </source>
</evidence>
<dbReference type="EMBL" id="JARIHO010000010">
    <property type="protein sequence ID" value="KAJ7354356.1"/>
    <property type="molecule type" value="Genomic_DNA"/>
</dbReference>
<proteinExistence type="inferred from homology"/>
<sequence length="579" mass="64247">MWPFSSPYRQFSLDQVEGEYDFVVLGGGNAGCVLARRLSESGKHTVLLIEKGDVEDSWLHRTPLTSLHFWSDGKHSTVFDSVPDLKFGRSFPLITGIGLGGTTRINGGQYTLGVPAEFEAWKQEGRAGWGYNELRPYFTKSENWIGPVPEEWHGSSGPLAVRSYEGYHFRSSKEAAKAAADLGFSPILDMHSPLQPSIGWNKMQYALGADGSRQSSFRSYLPKAFVNSARNLHICTRAVASKLAFSWQTDGQLRADSVEVQSTHGRLVRIVKARREIVLSCGAFETPKLLLLSGIGPKEHLENTGIEVVRDTRGVGTNLQDHIFVRTVYNCPLPDSLWYMIIRPWALFRELYNYLRHGTGWLLCTSVEMEIFGMASLIDVDGRPTAVAAQDKDPFNPNDRPDFAVMATPMADPRGPAVNRSKGLFGQNIALMKAESRGRVLLRSRDPMENPLCEMNYLAHPKDWATLRAALRVSIQLGRQMRANGYPLDEVMVPSALDDDTLDAFIKQRVETMFHYASSCRMASEADPLPGVVDPELRVHGVSNLRIADASILPSAPAVHPQALIYAVAEKCADIVLKD</sequence>
<dbReference type="GO" id="GO:0016614">
    <property type="term" value="F:oxidoreductase activity, acting on CH-OH group of donors"/>
    <property type="evidence" value="ECO:0007669"/>
    <property type="project" value="InterPro"/>
</dbReference>
<dbReference type="AlphaFoldDB" id="A0AAD7ABL0"/>
<comment type="caution">
    <text evidence="6">The sequence shown here is derived from an EMBL/GenBank/DDBJ whole genome shotgun (WGS) entry which is preliminary data.</text>
</comment>
<dbReference type="Pfam" id="PF00732">
    <property type="entry name" value="GMC_oxred_N"/>
    <property type="match status" value="1"/>
</dbReference>
<dbReference type="SUPFAM" id="SSF54373">
    <property type="entry name" value="FAD-linked reductases, C-terminal domain"/>
    <property type="match status" value="1"/>
</dbReference>
<dbReference type="PROSITE" id="PS00624">
    <property type="entry name" value="GMC_OXRED_2"/>
    <property type="match status" value="1"/>
</dbReference>
<evidence type="ECO:0000256" key="2">
    <source>
        <dbReference type="ARBA" id="ARBA00010790"/>
    </source>
</evidence>
<feature type="active site" description="Proton acceptor" evidence="3">
    <location>
        <position position="560"/>
    </location>
</feature>
<evidence type="ECO:0000313" key="6">
    <source>
        <dbReference type="EMBL" id="KAJ7354356.1"/>
    </source>
</evidence>
<dbReference type="Proteomes" id="UP001218218">
    <property type="component" value="Unassembled WGS sequence"/>
</dbReference>
<evidence type="ECO:0000313" key="7">
    <source>
        <dbReference type="Proteomes" id="UP001218218"/>
    </source>
</evidence>
<dbReference type="SUPFAM" id="SSF51905">
    <property type="entry name" value="FAD/NAD(P)-binding domain"/>
    <property type="match status" value="1"/>
</dbReference>
<accession>A0AAD7ABL0</accession>
<dbReference type="InterPro" id="IPR000172">
    <property type="entry name" value="GMC_OxRdtase_N"/>
</dbReference>
<dbReference type="PANTHER" id="PTHR11552:SF219">
    <property type="entry name" value="GLUCOSE-METHANOL-CHOLINE OXIDOREDUCTASE N-TERMINAL DOMAIN-CONTAINING PROTEIN"/>
    <property type="match status" value="1"/>
</dbReference>
<dbReference type="GO" id="GO:0050660">
    <property type="term" value="F:flavin adenine dinucleotide binding"/>
    <property type="evidence" value="ECO:0007669"/>
    <property type="project" value="InterPro"/>
</dbReference>
<dbReference type="InterPro" id="IPR007867">
    <property type="entry name" value="GMC_OxRtase_C"/>
</dbReference>
<dbReference type="InterPro" id="IPR036188">
    <property type="entry name" value="FAD/NAD-bd_sf"/>
</dbReference>
<reference evidence="6" key="1">
    <citation type="submission" date="2023-03" db="EMBL/GenBank/DDBJ databases">
        <title>Massive genome expansion in bonnet fungi (Mycena s.s.) driven by repeated elements and novel gene families across ecological guilds.</title>
        <authorList>
            <consortium name="Lawrence Berkeley National Laboratory"/>
            <person name="Harder C.B."/>
            <person name="Miyauchi S."/>
            <person name="Viragh M."/>
            <person name="Kuo A."/>
            <person name="Thoen E."/>
            <person name="Andreopoulos B."/>
            <person name="Lu D."/>
            <person name="Skrede I."/>
            <person name="Drula E."/>
            <person name="Henrissat B."/>
            <person name="Morin E."/>
            <person name="Kohler A."/>
            <person name="Barry K."/>
            <person name="LaButti K."/>
            <person name="Morin E."/>
            <person name="Salamov A."/>
            <person name="Lipzen A."/>
            <person name="Mereny Z."/>
            <person name="Hegedus B."/>
            <person name="Baldrian P."/>
            <person name="Stursova M."/>
            <person name="Weitz H."/>
            <person name="Taylor A."/>
            <person name="Grigoriev I.V."/>
            <person name="Nagy L.G."/>
            <person name="Martin F."/>
            <person name="Kauserud H."/>
        </authorList>
    </citation>
    <scope>NUCLEOTIDE SEQUENCE</scope>
    <source>
        <strain evidence="6">CBHHK002</strain>
    </source>
</reference>
<evidence type="ECO:0000256" key="3">
    <source>
        <dbReference type="PIRSR" id="PIRSR000137-1"/>
    </source>
</evidence>
<name>A0AAD7ABL0_9AGAR</name>
<dbReference type="Gene3D" id="3.30.560.10">
    <property type="entry name" value="Glucose Oxidase, domain 3"/>
    <property type="match status" value="1"/>
</dbReference>
<dbReference type="Gene3D" id="3.50.50.60">
    <property type="entry name" value="FAD/NAD(P)-binding domain"/>
    <property type="match status" value="1"/>
</dbReference>
<dbReference type="PIRSF" id="PIRSF000137">
    <property type="entry name" value="Alcohol_oxidase"/>
    <property type="match status" value="1"/>
</dbReference>
<evidence type="ECO:0000259" key="5">
    <source>
        <dbReference type="PROSITE" id="PS00624"/>
    </source>
</evidence>
<keyword evidence="4" id="KW-0285">Flavoprotein</keyword>
<protein>
    <recommendedName>
        <fullName evidence="5">Glucose-methanol-choline oxidoreductase N-terminal domain-containing protein</fullName>
    </recommendedName>
</protein>
<comment type="cofactor">
    <cofactor evidence="1 4">
        <name>FAD</name>
        <dbReference type="ChEBI" id="CHEBI:57692"/>
    </cofactor>
</comment>
<dbReference type="InterPro" id="IPR012132">
    <property type="entry name" value="GMC_OxRdtase"/>
</dbReference>
<dbReference type="PANTHER" id="PTHR11552">
    <property type="entry name" value="GLUCOSE-METHANOL-CHOLINE GMC OXIDOREDUCTASE"/>
    <property type="match status" value="1"/>
</dbReference>
<feature type="active site" description="Proton donor" evidence="3">
    <location>
        <position position="515"/>
    </location>
</feature>
<keyword evidence="4" id="KW-0274">FAD</keyword>